<sequence>MPVEVVFRPVVVSVPATIKAYGWMMGPDVAESD</sequence>
<organism evidence="1 2">
    <name type="scientific">Natronorubrum daqingense</name>
    <dbReference type="NCBI Taxonomy" id="588898"/>
    <lineage>
        <taxon>Archaea</taxon>
        <taxon>Methanobacteriati</taxon>
        <taxon>Methanobacteriota</taxon>
        <taxon>Stenosarchaea group</taxon>
        <taxon>Halobacteria</taxon>
        <taxon>Halobacteriales</taxon>
        <taxon>Natrialbaceae</taxon>
        <taxon>Natronorubrum</taxon>
    </lineage>
</organism>
<reference evidence="1 2" key="1">
    <citation type="submission" date="2017-01" db="EMBL/GenBank/DDBJ databases">
        <authorList>
            <person name="Mah S.A."/>
            <person name="Swanson W.J."/>
            <person name="Moy G.W."/>
            <person name="Vacquier V.D."/>
        </authorList>
    </citation>
    <scope>NUCLEOTIDE SEQUENCE [LARGE SCALE GENOMIC DNA]</scope>
    <source>
        <strain evidence="1 2">CGMCC 1.8909</strain>
    </source>
</reference>
<dbReference type="EMBL" id="FTNP01000009">
    <property type="protein sequence ID" value="SIS07699.1"/>
    <property type="molecule type" value="Genomic_DNA"/>
</dbReference>
<evidence type="ECO:0000313" key="2">
    <source>
        <dbReference type="Proteomes" id="UP000185687"/>
    </source>
</evidence>
<keyword evidence="2" id="KW-1185">Reference proteome</keyword>
<evidence type="ECO:0000313" key="1">
    <source>
        <dbReference type="EMBL" id="SIS07699.1"/>
    </source>
</evidence>
<gene>
    <name evidence="1" type="ORF">SAMN05421809_3733</name>
</gene>
<proteinExistence type="predicted"/>
<dbReference type="AlphaFoldDB" id="A0A1N7G513"/>
<accession>A0A1N7G513</accession>
<dbReference type="Proteomes" id="UP000185687">
    <property type="component" value="Unassembled WGS sequence"/>
</dbReference>
<name>A0A1N7G513_9EURY</name>
<protein>
    <submittedName>
        <fullName evidence="1">Uncharacterized protein</fullName>
    </submittedName>
</protein>